<dbReference type="AlphaFoldDB" id="A0A1P8W8S1"/>
<feature type="signal peptide" evidence="1">
    <location>
        <begin position="1"/>
        <end position="27"/>
    </location>
</feature>
<protein>
    <recommendedName>
        <fullName evidence="4">Carboxypeptidase regulatory-like domain-containing protein</fullName>
    </recommendedName>
</protein>
<proteinExistence type="predicted"/>
<accession>A0A1P8W8S1</accession>
<evidence type="ECO:0000313" key="3">
    <source>
        <dbReference type="Proteomes" id="UP000187735"/>
    </source>
</evidence>
<gene>
    <name evidence="2" type="ORF">Fuma_00028</name>
</gene>
<dbReference type="EMBL" id="CP017641">
    <property type="protein sequence ID" value="APZ90454.1"/>
    <property type="molecule type" value="Genomic_DNA"/>
</dbReference>
<organism evidence="2 3">
    <name type="scientific">Fuerstiella marisgermanici</name>
    <dbReference type="NCBI Taxonomy" id="1891926"/>
    <lineage>
        <taxon>Bacteria</taxon>
        <taxon>Pseudomonadati</taxon>
        <taxon>Planctomycetota</taxon>
        <taxon>Planctomycetia</taxon>
        <taxon>Planctomycetales</taxon>
        <taxon>Planctomycetaceae</taxon>
        <taxon>Fuerstiella</taxon>
    </lineage>
</organism>
<dbReference type="Proteomes" id="UP000187735">
    <property type="component" value="Chromosome"/>
</dbReference>
<evidence type="ECO:0000256" key="1">
    <source>
        <dbReference type="SAM" id="SignalP"/>
    </source>
</evidence>
<evidence type="ECO:0000313" key="2">
    <source>
        <dbReference type="EMBL" id="APZ90454.1"/>
    </source>
</evidence>
<keyword evidence="1" id="KW-0732">Signal</keyword>
<evidence type="ECO:0008006" key="4">
    <source>
        <dbReference type="Google" id="ProtNLM"/>
    </source>
</evidence>
<sequence length="196" mass="20220" precursor="true">MRTHTLFTRATSLAVCLGILMSGPVSMAGDAGIIKDVELSKDGVLYGQVYTPAGQAVPDAVVQLRYQGTAVAAARCNEKGQFAINGVRGGAHEVVVGPLRNPVRLWSAGSAPKVATQGIVVAVDEAIVRGQDMYCEPGYETGPPTSGFGMLDVITLATVGAAVGALVVSIDNKNTLEDNEDTLKRLEAGLLGPASP</sequence>
<keyword evidence="3" id="KW-1185">Reference proteome</keyword>
<name>A0A1P8W8S1_9PLAN</name>
<reference evidence="2 3" key="1">
    <citation type="journal article" date="2016" name="Front. Microbiol.">
        <title>Fuerstia marisgermanicae gen. nov., sp. nov., an Unusual Member of the Phylum Planctomycetes from the German Wadden Sea.</title>
        <authorList>
            <person name="Kohn T."/>
            <person name="Heuer A."/>
            <person name="Jogler M."/>
            <person name="Vollmers J."/>
            <person name="Boedeker C."/>
            <person name="Bunk B."/>
            <person name="Rast P."/>
            <person name="Borchert D."/>
            <person name="Glockner I."/>
            <person name="Freese H.M."/>
            <person name="Klenk H.P."/>
            <person name="Overmann J."/>
            <person name="Kaster A.K."/>
            <person name="Rohde M."/>
            <person name="Wiegand S."/>
            <person name="Jogler C."/>
        </authorList>
    </citation>
    <scope>NUCLEOTIDE SEQUENCE [LARGE SCALE GENOMIC DNA]</scope>
    <source>
        <strain evidence="2 3">NH11</strain>
    </source>
</reference>
<feature type="chain" id="PRO_5012681730" description="Carboxypeptidase regulatory-like domain-containing protein" evidence="1">
    <location>
        <begin position="28"/>
        <end position="196"/>
    </location>
</feature>
<dbReference type="KEGG" id="fmr:Fuma_00028"/>